<accession>A0A222GCY0</accession>
<feature type="signal peptide" evidence="1">
    <location>
        <begin position="1"/>
        <end position="26"/>
    </location>
</feature>
<keyword evidence="3" id="KW-1185">Reference proteome</keyword>
<evidence type="ECO:0000256" key="1">
    <source>
        <dbReference type="SAM" id="SignalP"/>
    </source>
</evidence>
<evidence type="ECO:0000313" key="2">
    <source>
        <dbReference type="EMBL" id="ASP49651.1"/>
    </source>
</evidence>
<dbReference type="GO" id="GO:0009279">
    <property type="term" value="C:cell outer membrane"/>
    <property type="evidence" value="ECO:0007669"/>
    <property type="project" value="InterPro"/>
</dbReference>
<dbReference type="EMBL" id="CP020465">
    <property type="protein sequence ID" value="ASP49651.1"/>
    <property type="molecule type" value="Genomic_DNA"/>
</dbReference>
<dbReference type="Gene3D" id="2.40.230.20">
    <property type="entry name" value="Nucleoside-specific channel-forming protein, Tsx-like"/>
    <property type="match status" value="1"/>
</dbReference>
<dbReference type="Proteomes" id="UP000202259">
    <property type="component" value="Chromosome"/>
</dbReference>
<gene>
    <name evidence="2" type="ORF">B5D82_18910</name>
</gene>
<dbReference type="OrthoDB" id="104801at2"/>
<organism evidence="2 3">
    <name type="scientific">Cognaticolwellia beringensis</name>
    <dbReference type="NCBI Taxonomy" id="1967665"/>
    <lineage>
        <taxon>Bacteria</taxon>
        <taxon>Pseudomonadati</taxon>
        <taxon>Pseudomonadota</taxon>
        <taxon>Gammaproteobacteria</taxon>
        <taxon>Alteromonadales</taxon>
        <taxon>Colwelliaceae</taxon>
        <taxon>Cognaticolwellia</taxon>
    </lineage>
</organism>
<dbReference type="KEGG" id="cber:B5D82_18910"/>
<dbReference type="InterPro" id="IPR036777">
    <property type="entry name" value="Channel_Tsx-like_sf"/>
</dbReference>
<reference evidence="2 3" key="1">
    <citation type="submission" date="2017-08" db="EMBL/GenBank/DDBJ databases">
        <title>Complete genome of Colwellia sp. NB097-1, a psychrophile bacterium ioslated from Bering Sea.</title>
        <authorList>
            <person name="Chen X."/>
        </authorList>
    </citation>
    <scope>NUCLEOTIDE SEQUENCE [LARGE SCALE GENOMIC DNA]</scope>
    <source>
        <strain evidence="2 3">NB097-1</strain>
    </source>
</reference>
<dbReference type="SUPFAM" id="SSF111364">
    <property type="entry name" value="Tsx-like channel"/>
    <property type="match status" value="1"/>
</dbReference>
<feature type="chain" id="PRO_5012827048" evidence="1">
    <location>
        <begin position="27"/>
        <end position="245"/>
    </location>
</feature>
<protein>
    <submittedName>
        <fullName evidence="2">Uncharacterized protein</fullName>
    </submittedName>
</protein>
<keyword evidence="1" id="KW-0732">Signal</keyword>
<dbReference type="AlphaFoldDB" id="A0A222GCY0"/>
<name>A0A222GCY0_9GAMM</name>
<proteinExistence type="predicted"/>
<evidence type="ECO:0000313" key="3">
    <source>
        <dbReference type="Proteomes" id="UP000202259"/>
    </source>
</evidence>
<sequence length="245" mass="27198">MNKITTAIAASTLLVGLAGAATTAQASVWSSTKVEGLYGQDYARGFNGADKDEAIFTIANATGFTWGDTYFFADVTNVNHADNTSGTHLEFGPRYRFFKPEDNSVIKGVYGIVQADMTSNKFTTKIVKMAGGSLDWNVSGFKFVKTHLQYRDDPTKDGSSVQFNLVWSKDFSISDEKFSFEGFLDWTSGEGDGFGSESNLLMQPQVLWHANKSFAVGVEYQYWKNRLGIKGRDESVPQIMVRWTF</sequence>
<dbReference type="RefSeq" id="WP_081153916.1">
    <property type="nucleotide sequence ID" value="NZ_CP020465.1"/>
</dbReference>